<dbReference type="Pfam" id="PF02924">
    <property type="entry name" value="HDPD"/>
    <property type="match status" value="1"/>
</dbReference>
<dbReference type="Gene3D" id="2.40.300.10">
    <property type="entry name" value="Head decoration protein D"/>
    <property type="match status" value="1"/>
</dbReference>
<sequence length="121" mass="13070">MYATCKDEGTYKPDNLLAGDFPRIANVETITGGNYKRGQVLGKVTTSEKYTASTSKATDGSQIPLGILAENVNATDEDKQAVVYSTGEFNLEALTYDSGFTAASITEKLREKSIFVKKTQA</sequence>
<evidence type="ECO:0000313" key="1">
    <source>
        <dbReference type="EMBL" id="DAD96372.1"/>
    </source>
</evidence>
<dbReference type="EMBL" id="BK015216">
    <property type="protein sequence ID" value="DAD96372.1"/>
    <property type="molecule type" value="Genomic_DNA"/>
</dbReference>
<reference evidence="1" key="1">
    <citation type="journal article" date="2021" name="Proc. Natl. Acad. Sci. U.S.A.">
        <title>A Catalog of Tens of Thousands of Viruses from Human Metagenomes Reveals Hidden Associations with Chronic Diseases.</title>
        <authorList>
            <person name="Tisza M.J."/>
            <person name="Buck C.B."/>
        </authorList>
    </citation>
    <scope>NUCLEOTIDE SEQUENCE</scope>
    <source>
        <strain evidence="1">Ctpbe1</strain>
    </source>
</reference>
<organism evidence="1">
    <name type="scientific">Siphoviridae sp. ctpbe1</name>
    <dbReference type="NCBI Taxonomy" id="2826466"/>
    <lineage>
        <taxon>Viruses</taxon>
        <taxon>Duplodnaviria</taxon>
        <taxon>Heunggongvirae</taxon>
        <taxon>Uroviricota</taxon>
        <taxon>Caudoviricetes</taxon>
    </lineage>
</organism>
<accession>A0A8S5NPR6</accession>
<protein>
    <submittedName>
        <fullName evidence="1">Head decoration protein</fullName>
    </submittedName>
</protein>
<proteinExistence type="predicted"/>
<name>A0A8S5NPR6_9CAUD</name>
<dbReference type="InterPro" id="IPR004195">
    <property type="entry name" value="Head_decoration_D"/>
</dbReference>